<feature type="transmembrane region" description="Helical" evidence="1">
    <location>
        <begin position="379"/>
        <end position="395"/>
    </location>
</feature>
<dbReference type="EMBL" id="UHJA01000001">
    <property type="protein sequence ID" value="SUP77612.1"/>
    <property type="molecule type" value="Genomic_DNA"/>
</dbReference>
<sequence length="653" mass="74275">MIKFSLIDFKKLLPYLYIGLGLLILLLIVGRFTPIRVGDGSEYYAMFSAWNVTHRPWMTSLAYNAYEDLFSSHEILGLVPRDALEKTFPALIAGNTADFNHFWLYSFLAFIFSKIISLTGIDLSTHGSFLVLHFLLVFMTLSISYRYYKWQGVFIVILMTFFSPILWFTNKVHTELFTYCLALSGVIFIYARRYLPSALMFAIASAQNPSFALIAFVPFCYKFILQRKGKYSSAEVIMVVATVFFVLLHPVYYFLRFGVITPQLLAGGASLGGNLSTFYIWIIDPDLGIIPNWPLGILSIIIAIYVLFRNKNIEYLQTNRHIGLFLIFYLLINFYAHSSTTNINSGATPGLARYALWYLPLAFPILLFISKNITFRNKLSYIITLLLVIISILSLKDNNPKLGEDYTTPSRISFFIQKHLPWLYNPPIEVFQERYSEYGEAVHIKSYLAIMGPDCLKLLISPTNNGQDVLLPHNCRYDQRKINAIVKNLSRETPYGKYVNLSKEDVQNINIKVLPKKYSTAVTGDGDFILGSGWGQKEERGIWSEGKIANLYIPCGDEQFFSKNKEFIILLTLQSFSTQNIKFSAKGHSLWKGDLLGKPTDLSFSIPSDTCQKDGINITIDISNPVSPRELGLSDDPRKLGIFLISFEIKADN</sequence>
<feature type="transmembrane region" description="Helical" evidence="1">
    <location>
        <begin position="320"/>
        <end position="336"/>
    </location>
</feature>
<organism evidence="2 3">
    <name type="scientific">Yersinia frederiksenii</name>
    <dbReference type="NCBI Taxonomy" id="29484"/>
    <lineage>
        <taxon>Bacteria</taxon>
        <taxon>Pseudomonadati</taxon>
        <taxon>Pseudomonadota</taxon>
        <taxon>Gammaproteobacteria</taxon>
        <taxon>Enterobacterales</taxon>
        <taxon>Yersiniaceae</taxon>
        <taxon>Yersinia</taxon>
    </lineage>
</organism>
<feature type="transmembrane region" description="Helical" evidence="1">
    <location>
        <begin position="198"/>
        <end position="224"/>
    </location>
</feature>
<feature type="transmembrane region" description="Helical" evidence="1">
    <location>
        <begin position="176"/>
        <end position="191"/>
    </location>
</feature>
<proteinExistence type="predicted"/>
<reference evidence="2 3" key="1">
    <citation type="submission" date="2018-06" db="EMBL/GenBank/DDBJ databases">
        <authorList>
            <consortium name="Pathogen Informatics"/>
            <person name="Doyle S."/>
        </authorList>
    </citation>
    <scope>NUCLEOTIDE SEQUENCE [LARGE SCALE GENOMIC DNA]</scope>
    <source>
        <strain evidence="2 3">NCTC11470</strain>
    </source>
</reference>
<evidence type="ECO:0008006" key="4">
    <source>
        <dbReference type="Google" id="ProtNLM"/>
    </source>
</evidence>
<evidence type="ECO:0000256" key="1">
    <source>
        <dbReference type="SAM" id="Phobius"/>
    </source>
</evidence>
<feature type="transmembrane region" description="Helical" evidence="1">
    <location>
        <begin position="152"/>
        <end position="170"/>
    </location>
</feature>
<feature type="transmembrane region" description="Helical" evidence="1">
    <location>
        <begin position="264"/>
        <end position="283"/>
    </location>
</feature>
<dbReference type="GeneID" id="57905270"/>
<evidence type="ECO:0000313" key="3">
    <source>
        <dbReference type="Proteomes" id="UP000254835"/>
    </source>
</evidence>
<feature type="transmembrane region" description="Helical" evidence="1">
    <location>
        <begin position="127"/>
        <end position="145"/>
    </location>
</feature>
<keyword evidence="1" id="KW-1133">Transmembrane helix</keyword>
<keyword evidence="1" id="KW-0812">Transmembrane</keyword>
<feature type="transmembrane region" description="Helical" evidence="1">
    <location>
        <begin position="12"/>
        <end position="29"/>
    </location>
</feature>
<feature type="transmembrane region" description="Helical" evidence="1">
    <location>
        <begin position="236"/>
        <end position="255"/>
    </location>
</feature>
<dbReference type="RefSeq" id="WP_071985016.1">
    <property type="nucleotide sequence ID" value="NZ_CP023964.1"/>
</dbReference>
<keyword evidence="1" id="KW-0472">Membrane</keyword>
<feature type="transmembrane region" description="Helical" evidence="1">
    <location>
        <begin position="289"/>
        <end position="308"/>
    </location>
</feature>
<evidence type="ECO:0000313" key="2">
    <source>
        <dbReference type="EMBL" id="SUP77612.1"/>
    </source>
</evidence>
<dbReference type="Proteomes" id="UP000254835">
    <property type="component" value="Unassembled WGS sequence"/>
</dbReference>
<gene>
    <name evidence="2" type="ORF">NCTC11470_02685</name>
</gene>
<dbReference type="AlphaFoldDB" id="A0A380PWM4"/>
<name>A0A380PWM4_YERFR</name>
<accession>A0A380PWM4</accession>
<feature type="transmembrane region" description="Helical" evidence="1">
    <location>
        <begin position="351"/>
        <end position="370"/>
    </location>
</feature>
<protein>
    <recommendedName>
        <fullName evidence="4">Glycosyltransferase RgtA/B/C/D-like domain-containing protein</fullName>
    </recommendedName>
</protein>